<evidence type="ECO:0000313" key="2">
    <source>
        <dbReference type="Proteomes" id="UP001055811"/>
    </source>
</evidence>
<accession>A0ACB8YVG6</accession>
<organism evidence="1 2">
    <name type="scientific">Cichorium intybus</name>
    <name type="common">Chicory</name>
    <dbReference type="NCBI Taxonomy" id="13427"/>
    <lineage>
        <taxon>Eukaryota</taxon>
        <taxon>Viridiplantae</taxon>
        <taxon>Streptophyta</taxon>
        <taxon>Embryophyta</taxon>
        <taxon>Tracheophyta</taxon>
        <taxon>Spermatophyta</taxon>
        <taxon>Magnoliopsida</taxon>
        <taxon>eudicotyledons</taxon>
        <taxon>Gunneridae</taxon>
        <taxon>Pentapetalae</taxon>
        <taxon>asterids</taxon>
        <taxon>campanulids</taxon>
        <taxon>Asterales</taxon>
        <taxon>Asteraceae</taxon>
        <taxon>Cichorioideae</taxon>
        <taxon>Cichorieae</taxon>
        <taxon>Cichoriinae</taxon>
        <taxon>Cichorium</taxon>
    </lineage>
</organism>
<dbReference type="Proteomes" id="UP001055811">
    <property type="component" value="Linkage Group LG09"/>
</dbReference>
<keyword evidence="2" id="KW-1185">Reference proteome</keyword>
<reference evidence="2" key="1">
    <citation type="journal article" date="2022" name="Mol. Ecol. Resour.">
        <title>The genomes of chicory, endive, great burdock and yacon provide insights into Asteraceae palaeo-polyploidization history and plant inulin production.</title>
        <authorList>
            <person name="Fan W."/>
            <person name="Wang S."/>
            <person name="Wang H."/>
            <person name="Wang A."/>
            <person name="Jiang F."/>
            <person name="Liu H."/>
            <person name="Zhao H."/>
            <person name="Xu D."/>
            <person name="Zhang Y."/>
        </authorList>
    </citation>
    <scope>NUCLEOTIDE SEQUENCE [LARGE SCALE GENOMIC DNA]</scope>
    <source>
        <strain evidence="2">cv. Punajuju</strain>
    </source>
</reference>
<reference evidence="1 2" key="2">
    <citation type="journal article" date="2022" name="Mol. Ecol. Resour.">
        <title>The genomes of chicory, endive, great burdock and yacon provide insights into Asteraceae paleo-polyploidization history and plant inulin production.</title>
        <authorList>
            <person name="Fan W."/>
            <person name="Wang S."/>
            <person name="Wang H."/>
            <person name="Wang A."/>
            <person name="Jiang F."/>
            <person name="Liu H."/>
            <person name="Zhao H."/>
            <person name="Xu D."/>
            <person name="Zhang Y."/>
        </authorList>
    </citation>
    <scope>NUCLEOTIDE SEQUENCE [LARGE SCALE GENOMIC DNA]</scope>
    <source>
        <strain evidence="2">cv. Punajuju</strain>
        <tissue evidence="1">Leaves</tissue>
    </source>
</reference>
<evidence type="ECO:0000313" key="1">
    <source>
        <dbReference type="EMBL" id="KAI3689103.1"/>
    </source>
</evidence>
<gene>
    <name evidence="1" type="ORF">L2E82_47052</name>
</gene>
<dbReference type="EMBL" id="CM042017">
    <property type="protein sequence ID" value="KAI3689103.1"/>
    <property type="molecule type" value="Genomic_DNA"/>
</dbReference>
<name>A0ACB8YVG6_CICIN</name>
<comment type="caution">
    <text evidence="1">The sequence shown here is derived from an EMBL/GenBank/DDBJ whole genome shotgun (WGS) entry which is preliminary data.</text>
</comment>
<sequence length="73" mass="8193">MDNNPSIQVAFLGTTEGVSLLGRKGLIDPQQKEGNEEDQEIENPEEEEPEQLEDLIDEDDKEDRIGKVIGQQV</sequence>
<protein>
    <submittedName>
        <fullName evidence="1">Uncharacterized protein</fullName>
    </submittedName>
</protein>
<proteinExistence type="predicted"/>